<gene>
    <name evidence="2" type="ORF">U9M48_033222</name>
</gene>
<organism evidence="2 3">
    <name type="scientific">Paspalum notatum var. saurae</name>
    <dbReference type="NCBI Taxonomy" id="547442"/>
    <lineage>
        <taxon>Eukaryota</taxon>
        <taxon>Viridiplantae</taxon>
        <taxon>Streptophyta</taxon>
        <taxon>Embryophyta</taxon>
        <taxon>Tracheophyta</taxon>
        <taxon>Spermatophyta</taxon>
        <taxon>Magnoliopsida</taxon>
        <taxon>Liliopsida</taxon>
        <taxon>Poales</taxon>
        <taxon>Poaceae</taxon>
        <taxon>PACMAD clade</taxon>
        <taxon>Panicoideae</taxon>
        <taxon>Andropogonodae</taxon>
        <taxon>Paspaleae</taxon>
        <taxon>Paspalinae</taxon>
        <taxon>Paspalum</taxon>
    </lineage>
</organism>
<dbReference type="EMBL" id="CP144751">
    <property type="protein sequence ID" value="WVZ86445.1"/>
    <property type="molecule type" value="Genomic_DNA"/>
</dbReference>
<name>A0AAQ3U707_PASNO</name>
<dbReference type="EMBL" id="CP144751">
    <property type="protein sequence ID" value="WVZ86447.1"/>
    <property type="molecule type" value="Genomic_DNA"/>
</dbReference>
<dbReference type="Proteomes" id="UP001341281">
    <property type="component" value="Chromosome 07"/>
</dbReference>
<evidence type="ECO:0000313" key="2">
    <source>
        <dbReference type="EMBL" id="WVZ86445.1"/>
    </source>
</evidence>
<evidence type="ECO:0000256" key="1">
    <source>
        <dbReference type="SAM" id="MobiDB-lite"/>
    </source>
</evidence>
<feature type="region of interest" description="Disordered" evidence="1">
    <location>
        <begin position="78"/>
        <end position="131"/>
    </location>
</feature>
<evidence type="ECO:0000313" key="3">
    <source>
        <dbReference type="Proteomes" id="UP001341281"/>
    </source>
</evidence>
<protein>
    <submittedName>
        <fullName evidence="2">Uncharacterized protein</fullName>
    </submittedName>
</protein>
<keyword evidence="3" id="KW-1185">Reference proteome</keyword>
<sequence>MGGHCRWWHSLPRISCKRQLRRISNRDRLLPPSVLHLRFFLRVQVVKIGTRPLLFGRGEGHTVHCCCGAAAFPAGLSPAPATGSRKAGRHHLKKQTALHHHQHHHQSTTKQAHRRATRSNAQAAGDQTGRSFGFAGQRWGVSLPPVGRCGARAEIIDRISAGFLGALGTKQLRPGCAKPQRNL</sequence>
<feature type="compositionally biased region" description="Basic residues" evidence="1">
    <location>
        <begin position="86"/>
        <end position="117"/>
    </location>
</feature>
<accession>A0AAQ3U707</accession>
<reference evidence="2 3" key="1">
    <citation type="submission" date="2024-02" db="EMBL/GenBank/DDBJ databases">
        <title>High-quality chromosome-scale genome assembly of Pensacola bahiagrass (Paspalum notatum Flugge var. saurae).</title>
        <authorList>
            <person name="Vega J.M."/>
            <person name="Podio M."/>
            <person name="Orjuela J."/>
            <person name="Siena L.A."/>
            <person name="Pessino S.C."/>
            <person name="Combes M.C."/>
            <person name="Mariac C."/>
            <person name="Albertini E."/>
            <person name="Pupilli F."/>
            <person name="Ortiz J.P.A."/>
            <person name="Leblanc O."/>
        </authorList>
    </citation>
    <scope>NUCLEOTIDE SEQUENCE [LARGE SCALE GENOMIC DNA]</scope>
    <source>
        <strain evidence="2">R1</strain>
        <tissue evidence="2">Leaf</tissue>
    </source>
</reference>
<proteinExistence type="predicted"/>
<dbReference type="AlphaFoldDB" id="A0AAQ3U707"/>